<reference evidence="2" key="2">
    <citation type="journal article" date="2015" name="Data Brief">
        <title>Shoot transcriptome of the giant reed, Arundo donax.</title>
        <authorList>
            <person name="Barrero R.A."/>
            <person name="Guerrero F.D."/>
            <person name="Moolhuijzen P."/>
            <person name="Goolsby J.A."/>
            <person name="Tidwell J."/>
            <person name="Bellgard S.E."/>
            <person name="Bellgard M.I."/>
        </authorList>
    </citation>
    <scope>NUCLEOTIDE SEQUENCE</scope>
    <source>
        <tissue evidence="2">Shoot tissue taken approximately 20 cm above the soil surface</tissue>
    </source>
</reference>
<protein>
    <submittedName>
        <fullName evidence="2">Uncharacterized protein</fullName>
    </submittedName>
</protein>
<sequence length="69" mass="8024">MRRTANRSSELFYLLLPVMTITVKWKKSCRMCEECQKVSDCLPYPMQSVNSSFCLILSLENLISFRVAL</sequence>
<keyword evidence="1" id="KW-0732">Signal</keyword>
<reference evidence="2" key="1">
    <citation type="submission" date="2014-09" db="EMBL/GenBank/DDBJ databases">
        <authorList>
            <person name="Magalhaes I.L.F."/>
            <person name="Oliveira U."/>
            <person name="Santos F.R."/>
            <person name="Vidigal T.H.D.A."/>
            <person name="Brescovit A.D."/>
            <person name="Santos A.J."/>
        </authorList>
    </citation>
    <scope>NUCLEOTIDE SEQUENCE</scope>
    <source>
        <tissue evidence="2">Shoot tissue taken approximately 20 cm above the soil surface</tissue>
    </source>
</reference>
<organism evidence="2">
    <name type="scientific">Arundo donax</name>
    <name type="common">Giant reed</name>
    <name type="synonym">Donax arundinaceus</name>
    <dbReference type="NCBI Taxonomy" id="35708"/>
    <lineage>
        <taxon>Eukaryota</taxon>
        <taxon>Viridiplantae</taxon>
        <taxon>Streptophyta</taxon>
        <taxon>Embryophyta</taxon>
        <taxon>Tracheophyta</taxon>
        <taxon>Spermatophyta</taxon>
        <taxon>Magnoliopsida</taxon>
        <taxon>Liliopsida</taxon>
        <taxon>Poales</taxon>
        <taxon>Poaceae</taxon>
        <taxon>PACMAD clade</taxon>
        <taxon>Arundinoideae</taxon>
        <taxon>Arundineae</taxon>
        <taxon>Arundo</taxon>
    </lineage>
</organism>
<evidence type="ECO:0000313" key="2">
    <source>
        <dbReference type="EMBL" id="JAD60574.1"/>
    </source>
</evidence>
<name>A0A0A9B9F5_ARUDO</name>
<dbReference type="EMBL" id="GBRH01237321">
    <property type="protein sequence ID" value="JAD60574.1"/>
    <property type="molecule type" value="Transcribed_RNA"/>
</dbReference>
<accession>A0A0A9B9F5</accession>
<evidence type="ECO:0000256" key="1">
    <source>
        <dbReference type="SAM" id="SignalP"/>
    </source>
</evidence>
<feature type="chain" id="PRO_5002042830" evidence="1">
    <location>
        <begin position="26"/>
        <end position="69"/>
    </location>
</feature>
<proteinExistence type="predicted"/>
<dbReference type="AlphaFoldDB" id="A0A0A9B9F5"/>
<feature type="signal peptide" evidence="1">
    <location>
        <begin position="1"/>
        <end position="25"/>
    </location>
</feature>